<evidence type="ECO:0000313" key="2">
    <source>
        <dbReference type="Ensembl" id="ENSAMXP00005013561.1"/>
    </source>
</evidence>
<dbReference type="Pfam" id="PF07686">
    <property type="entry name" value="V-set"/>
    <property type="match status" value="1"/>
</dbReference>
<protein>
    <recommendedName>
        <fullName evidence="1">Immunoglobulin V-set domain-containing protein</fullName>
    </recommendedName>
</protein>
<dbReference type="InterPro" id="IPR013783">
    <property type="entry name" value="Ig-like_fold"/>
</dbReference>
<dbReference type="SUPFAM" id="SSF48726">
    <property type="entry name" value="Immunoglobulin"/>
    <property type="match status" value="1"/>
</dbReference>
<reference evidence="2" key="1">
    <citation type="submission" date="2025-08" db="UniProtKB">
        <authorList>
            <consortium name="Ensembl"/>
        </authorList>
    </citation>
    <scope>IDENTIFICATION</scope>
</reference>
<dbReference type="InterPro" id="IPR036179">
    <property type="entry name" value="Ig-like_dom_sf"/>
</dbReference>
<dbReference type="Proteomes" id="UP000694621">
    <property type="component" value="Unplaced"/>
</dbReference>
<organism evidence="2 3">
    <name type="scientific">Astyanax mexicanus</name>
    <name type="common">Blind cave fish</name>
    <name type="synonym">Astyanax fasciatus mexicanus</name>
    <dbReference type="NCBI Taxonomy" id="7994"/>
    <lineage>
        <taxon>Eukaryota</taxon>
        <taxon>Metazoa</taxon>
        <taxon>Chordata</taxon>
        <taxon>Craniata</taxon>
        <taxon>Vertebrata</taxon>
        <taxon>Euteleostomi</taxon>
        <taxon>Actinopterygii</taxon>
        <taxon>Neopterygii</taxon>
        <taxon>Teleostei</taxon>
        <taxon>Ostariophysi</taxon>
        <taxon>Characiformes</taxon>
        <taxon>Characoidei</taxon>
        <taxon>Acestrorhamphidae</taxon>
        <taxon>Acestrorhamphinae</taxon>
        <taxon>Astyanax</taxon>
    </lineage>
</organism>
<proteinExistence type="predicted"/>
<sequence>DFQLFCFQLFYLDCHAHLDGRIVLIFWLKIPLNKPPVCIASTQSLSDDGFQNHSRIKASWKKKTFHLSFSSVEQTDMATYICGAFSYDRFFWGNGSKLIVGKVFSHL</sequence>
<dbReference type="Ensembl" id="ENSAMXT00005015032.1">
    <property type="protein sequence ID" value="ENSAMXP00005013561.1"/>
    <property type="gene ID" value="ENSAMXG00005007284.1"/>
</dbReference>
<evidence type="ECO:0000259" key="1">
    <source>
        <dbReference type="Pfam" id="PF07686"/>
    </source>
</evidence>
<evidence type="ECO:0000313" key="3">
    <source>
        <dbReference type="Proteomes" id="UP000694621"/>
    </source>
</evidence>
<accession>A0A8B9HR14</accession>
<dbReference type="AlphaFoldDB" id="A0A8B9HR14"/>
<feature type="domain" description="Immunoglobulin V-set" evidence="1">
    <location>
        <begin position="12"/>
        <end position="100"/>
    </location>
</feature>
<name>A0A8B9HR14_ASTMX</name>
<dbReference type="Gene3D" id="2.60.40.10">
    <property type="entry name" value="Immunoglobulins"/>
    <property type="match status" value="1"/>
</dbReference>
<dbReference type="InterPro" id="IPR013106">
    <property type="entry name" value="Ig_V-set"/>
</dbReference>